<evidence type="ECO:0000259" key="1">
    <source>
        <dbReference type="SMART" id="SM00507"/>
    </source>
</evidence>
<dbReference type="InterPro" id="IPR002711">
    <property type="entry name" value="HNH"/>
</dbReference>
<keyword evidence="3" id="KW-1185">Reference proteome</keyword>
<dbReference type="InterPro" id="IPR003615">
    <property type="entry name" value="HNH_nuc"/>
</dbReference>
<organism evidence="2 3">
    <name type="scientific">Saonia flava</name>
    <dbReference type="NCBI Taxonomy" id="523696"/>
    <lineage>
        <taxon>Bacteria</taxon>
        <taxon>Pseudomonadati</taxon>
        <taxon>Bacteroidota</taxon>
        <taxon>Flavobacteriia</taxon>
        <taxon>Flavobacteriales</taxon>
        <taxon>Flavobacteriaceae</taxon>
        <taxon>Saonia</taxon>
    </lineage>
</organism>
<comment type="caution">
    <text evidence="2">The sequence shown here is derived from an EMBL/GenBank/DDBJ whole genome shotgun (WGS) entry which is preliminary data.</text>
</comment>
<protein>
    <submittedName>
        <fullName evidence="2">Uncharacterized protein (TIGR02646 family)</fullName>
    </submittedName>
</protein>
<evidence type="ECO:0000313" key="2">
    <source>
        <dbReference type="EMBL" id="NJB70905.1"/>
    </source>
</evidence>
<accession>A0A846QZ30</accession>
<dbReference type="AlphaFoldDB" id="A0A846QZ30"/>
<feature type="domain" description="HNH nuclease" evidence="1">
    <location>
        <begin position="61"/>
        <end position="114"/>
    </location>
</feature>
<dbReference type="Proteomes" id="UP000590442">
    <property type="component" value="Unassembled WGS sequence"/>
</dbReference>
<dbReference type="GO" id="GO:0004519">
    <property type="term" value="F:endonuclease activity"/>
    <property type="evidence" value="ECO:0007669"/>
    <property type="project" value="InterPro"/>
</dbReference>
<dbReference type="RefSeq" id="WP_167962174.1">
    <property type="nucleotide sequence ID" value="NZ_JAATJJ010000001.1"/>
</dbReference>
<sequence>MIKIEKDLKSIPDSLQLPEVEFFPNGVPQTSKTTHKRRLEIIKNESYIDENKYNSRYKKKDIKLALSNIYKTKCAFCEQKVEQYHVEHYRPKKTYYWIAFSWDNLLLACSTCNQNKGTNFDISGVMAMFEDHEDSIKTINTSSAGYDVIEMPRMVNPEINDPKGFIAFEKDGKITSDDERFSYTIERCKIDRDFLNDERRRLLDILERDIESALVDNATIQDQESEIRIIIKKFIRDSKDKNLQFLAFRDYAISHKWLNEIVKKKTG</sequence>
<gene>
    <name evidence="2" type="ORF">GGR42_001367</name>
</gene>
<proteinExistence type="predicted"/>
<dbReference type="Pfam" id="PF01844">
    <property type="entry name" value="HNH"/>
    <property type="match status" value="1"/>
</dbReference>
<dbReference type="CDD" id="cd00085">
    <property type="entry name" value="HNHc"/>
    <property type="match status" value="1"/>
</dbReference>
<dbReference type="GO" id="GO:0008270">
    <property type="term" value="F:zinc ion binding"/>
    <property type="evidence" value="ECO:0007669"/>
    <property type="project" value="InterPro"/>
</dbReference>
<dbReference type="Gene3D" id="1.10.30.50">
    <property type="match status" value="1"/>
</dbReference>
<reference evidence="2 3" key="1">
    <citation type="submission" date="2020-03" db="EMBL/GenBank/DDBJ databases">
        <title>Genomic Encyclopedia of Type Strains, Phase IV (KMG-IV): sequencing the most valuable type-strain genomes for metagenomic binning, comparative biology and taxonomic classification.</title>
        <authorList>
            <person name="Goeker M."/>
        </authorList>
    </citation>
    <scope>NUCLEOTIDE SEQUENCE [LARGE SCALE GENOMIC DNA]</scope>
    <source>
        <strain evidence="2 3">DSM 29762</strain>
    </source>
</reference>
<evidence type="ECO:0000313" key="3">
    <source>
        <dbReference type="Proteomes" id="UP000590442"/>
    </source>
</evidence>
<dbReference type="EMBL" id="JAATJJ010000001">
    <property type="protein sequence ID" value="NJB70905.1"/>
    <property type="molecule type" value="Genomic_DNA"/>
</dbReference>
<dbReference type="SMART" id="SM00507">
    <property type="entry name" value="HNHc"/>
    <property type="match status" value="1"/>
</dbReference>
<name>A0A846QZ30_9FLAO</name>
<dbReference type="GO" id="GO:0003676">
    <property type="term" value="F:nucleic acid binding"/>
    <property type="evidence" value="ECO:0007669"/>
    <property type="project" value="InterPro"/>
</dbReference>